<dbReference type="AlphaFoldDB" id="A0A6B9V5E5"/>
<dbReference type="Pfam" id="PF00076">
    <property type="entry name" value="RRM_1"/>
    <property type="match status" value="1"/>
</dbReference>
<dbReference type="InterPro" id="IPR000504">
    <property type="entry name" value="RRM_dom"/>
</dbReference>
<evidence type="ECO:0000256" key="3">
    <source>
        <dbReference type="ARBA" id="ARBA00022884"/>
    </source>
</evidence>
<evidence type="ECO:0000313" key="8">
    <source>
        <dbReference type="EMBL" id="QHN76589.1"/>
    </source>
</evidence>
<dbReference type="PANTHER" id="PTHR48028">
    <property type="entry name" value="GLYCINE-RICH RNA-BINDING PROTEIN RZ1A"/>
    <property type="match status" value="1"/>
</dbReference>
<dbReference type="GO" id="GO:0003723">
    <property type="term" value="F:RNA binding"/>
    <property type="evidence" value="ECO:0007669"/>
    <property type="project" value="UniProtKB-UniRule"/>
</dbReference>
<evidence type="ECO:0000313" key="9">
    <source>
        <dbReference type="Proteomes" id="UP000464620"/>
    </source>
</evidence>
<keyword evidence="4" id="KW-0508">mRNA splicing</keyword>
<proteinExistence type="predicted"/>
<comment type="subcellular location">
    <subcellularLocation>
        <location evidence="1">Nucleus</location>
    </subcellularLocation>
</comment>
<dbReference type="CDD" id="cd00590">
    <property type="entry name" value="RRM_SF"/>
    <property type="match status" value="1"/>
</dbReference>
<dbReference type="SMART" id="SM00360">
    <property type="entry name" value="RRM"/>
    <property type="match status" value="1"/>
</dbReference>
<name>A0A6B9V5E5_ARAHY</name>
<sequence>MNISQIMEAEEGWQRQVSRRSRRLGGTKVEVRDKWAGDQKNKWENIKRNSHSVFVNNLPWEIAKGTLFKAFGFVGVVTDIYISRKKRRGIASPFAYVRFDAKGGAETAVYKLNGVCIGSKWMTSKEIVHSQKSLSVAIKEKRGKELIEAEISSAQVEMLKRSIVRENSKPIVFSKMMESIGEKWEGPGRVECIDIGPFRCLLTFELEEYKKVALKSEALARLFDELKPHNGMI</sequence>
<dbReference type="SUPFAM" id="SSF54928">
    <property type="entry name" value="RNA-binding domain, RBD"/>
    <property type="match status" value="1"/>
</dbReference>
<evidence type="ECO:0000256" key="6">
    <source>
        <dbReference type="PROSITE-ProRule" id="PRU00176"/>
    </source>
</evidence>
<dbReference type="PANTHER" id="PTHR48028:SF4">
    <property type="entry name" value="SC35-LIKE SPLICING FACTOR"/>
    <property type="match status" value="1"/>
</dbReference>
<keyword evidence="2" id="KW-0507">mRNA processing</keyword>
<evidence type="ECO:0000256" key="5">
    <source>
        <dbReference type="ARBA" id="ARBA00023242"/>
    </source>
</evidence>
<keyword evidence="3 6" id="KW-0694">RNA-binding</keyword>
<dbReference type="InterPro" id="IPR051106">
    <property type="entry name" value="RNA-bind/splicing_reg"/>
</dbReference>
<evidence type="ECO:0000259" key="7">
    <source>
        <dbReference type="PROSITE" id="PS50102"/>
    </source>
</evidence>
<dbReference type="GO" id="GO:0005634">
    <property type="term" value="C:nucleus"/>
    <property type="evidence" value="ECO:0007669"/>
    <property type="project" value="UniProtKB-SubCell"/>
</dbReference>
<dbReference type="Gene3D" id="3.30.70.330">
    <property type="match status" value="1"/>
</dbReference>
<dbReference type="GO" id="GO:0008380">
    <property type="term" value="P:RNA splicing"/>
    <property type="evidence" value="ECO:0007669"/>
    <property type="project" value="UniProtKB-KW"/>
</dbReference>
<dbReference type="EMBL" id="CP031001">
    <property type="protein sequence ID" value="QHN76589.1"/>
    <property type="molecule type" value="Genomic_DNA"/>
</dbReference>
<keyword evidence="5" id="KW-0539">Nucleus</keyword>
<reference evidence="8 9" key="1">
    <citation type="submission" date="2020-01" db="EMBL/GenBank/DDBJ databases">
        <title>Genome sequence of Arachis hypogaea, cultivar Shitouqi.</title>
        <authorList>
            <person name="Zhuang W."/>
            <person name="Chen H."/>
            <person name="Varshney R."/>
            <person name="Wang D."/>
            <person name="Ming R."/>
        </authorList>
    </citation>
    <scope>NUCLEOTIDE SEQUENCE [LARGE SCALE GENOMIC DNA]</scope>
    <source>
        <tissue evidence="8">Young leaf</tissue>
    </source>
</reference>
<protein>
    <submittedName>
        <fullName evidence="8">U2 snRNP component</fullName>
    </submittedName>
</protein>
<gene>
    <name evidence="8" type="ORF">DS421_19g645220</name>
</gene>
<organism evidence="8 9">
    <name type="scientific">Arachis hypogaea</name>
    <name type="common">Peanut</name>
    <dbReference type="NCBI Taxonomy" id="3818"/>
    <lineage>
        <taxon>Eukaryota</taxon>
        <taxon>Viridiplantae</taxon>
        <taxon>Streptophyta</taxon>
        <taxon>Embryophyta</taxon>
        <taxon>Tracheophyta</taxon>
        <taxon>Spermatophyta</taxon>
        <taxon>Magnoliopsida</taxon>
        <taxon>eudicotyledons</taxon>
        <taxon>Gunneridae</taxon>
        <taxon>Pentapetalae</taxon>
        <taxon>rosids</taxon>
        <taxon>fabids</taxon>
        <taxon>Fabales</taxon>
        <taxon>Fabaceae</taxon>
        <taxon>Papilionoideae</taxon>
        <taxon>50 kb inversion clade</taxon>
        <taxon>dalbergioids sensu lato</taxon>
        <taxon>Dalbergieae</taxon>
        <taxon>Pterocarpus clade</taxon>
        <taxon>Arachis</taxon>
    </lineage>
</organism>
<dbReference type="Proteomes" id="UP000464620">
    <property type="component" value="Chromosome B09"/>
</dbReference>
<evidence type="ECO:0000256" key="4">
    <source>
        <dbReference type="ARBA" id="ARBA00023187"/>
    </source>
</evidence>
<feature type="domain" description="RRM" evidence="7">
    <location>
        <begin position="51"/>
        <end position="141"/>
    </location>
</feature>
<dbReference type="InterPro" id="IPR035979">
    <property type="entry name" value="RBD_domain_sf"/>
</dbReference>
<dbReference type="PROSITE" id="PS50102">
    <property type="entry name" value="RRM"/>
    <property type="match status" value="1"/>
</dbReference>
<evidence type="ECO:0000256" key="1">
    <source>
        <dbReference type="ARBA" id="ARBA00004123"/>
    </source>
</evidence>
<dbReference type="GO" id="GO:0006397">
    <property type="term" value="P:mRNA processing"/>
    <property type="evidence" value="ECO:0007669"/>
    <property type="project" value="UniProtKB-KW"/>
</dbReference>
<dbReference type="InterPro" id="IPR012677">
    <property type="entry name" value="Nucleotide-bd_a/b_plait_sf"/>
</dbReference>
<accession>A0A6B9V5E5</accession>
<evidence type="ECO:0000256" key="2">
    <source>
        <dbReference type="ARBA" id="ARBA00022664"/>
    </source>
</evidence>